<dbReference type="InterPro" id="IPR036291">
    <property type="entry name" value="NAD(P)-bd_dom_sf"/>
</dbReference>
<protein>
    <recommendedName>
        <fullName evidence="2">precorrin-2 dehydrogenase</fullName>
        <ecNumber evidence="2">1.3.1.76</ecNumber>
    </recommendedName>
</protein>
<dbReference type="EC" id="1.3.1.76" evidence="2"/>
<dbReference type="PANTHER" id="PTHR35330:SF1">
    <property type="entry name" value="SIROHEME BIOSYNTHESIS PROTEIN MET8"/>
    <property type="match status" value="1"/>
</dbReference>
<dbReference type="SUPFAM" id="SSF51735">
    <property type="entry name" value="NAD(P)-binding Rossmann-fold domains"/>
    <property type="match status" value="1"/>
</dbReference>
<comment type="pathway">
    <text evidence="1">Porphyrin-containing compound metabolism; siroheme biosynthesis; sirohydrochlorin from precorrin-2: step 1/1.</text>
</comment>
<proteinExistence type="predicted"/>
<dbReference type="GO" id="GO:0019354">
    <property type="term" value="P:siroheme biosynthetic process"/>
    <property type="evidence" value="ECO:0007669"/>
    <property type="project" value="UniProtKB-UniPathway"/>
</dbReference>
<dbReference type="RefSeq" id="WP_020876103.1">
    <property type="nucleotide sequence ID" value="NZ_ATHJ01000070.1"/>
</dbReference>
<organism evidence="8 9">
    <name type="scientific">Desulfococcus multivorans DSM 2059</name>
    <dbReference type="NCBI Taxonomy" id="1121405"/>
    <lineage>
        <taxon>Bacteria</taxon>
        <taxon>Pseudomonadati</taxon>
        <taxon>Thermodesulfobacteriota</taxon>
        <taxon>Desulfobacteria</taxon>
        <taxon>Desulfobacterales</taxon>
        <taxon>Desulfococcaceae</taxon>
        <taxon>Desulfococcus</taxon>
    </lineage>
</organism>
<evidence type="ECO:0000256" key="4">
    <source>
        <dbReference type="ARBA" id="ARBA00023027"/>
    </source>
</evidence>
<dbReference type="Gene3D" id="1.10.8.610">
    <property type="entry name" value="SirC, precorrin-2 dehydrogenase, C-terminal helical domain-like"/>
    <property type="match status" value="1"/>
</dbReference>
<evidence type="ECO:0000313" key="9">
    <source>
        <dbReference type="Proteomes" id="UP000014977"/>
    </source>
</evidence>
<dbReference type="Gene3D" id="3.40.50.720">
    <property type="entry name" value="NAD(P)-binding Rossmann-like Domain"/>
    <property type="match status" value="1"/>
</dbReference>
<dbReference type="UniPathway" id="UPA00262">
    <property type="reaction ID" value="UER00222"/>
</dbReference>
<dbReference type="NCBIfam" id="TIGR01470">
    <property type="entry name" value="cysG_Nterm"/>
    <property type="match status" value="1"/>
</dbReference>
<keyword evidence="4" id="KW-0520">NAD</keyword>
<comment type="catalytic activity">
    <reaction evidence="6">
        <text>precorrin-2 + NAD(+) = sirohydrochlorin + NADH + 2 H(+)</text>
        <dbReference type="Rhea" id="RHEA:15613"/>
        <dbReference type="ChEBI" id="CHEBI:15378"/>
        <dbReference type="ChEBI" id="CHEBI:57540"/>
        <dbReference type="ChEBI" id="CHEBI:57945"/>
        <dbReference type="ChEBI" id="CHEBI:58351"/>
        <dbReference type="ChEBI" id="CHEBI:58827"/>
        <dbReference type="EC" id="1.3.1.76"/>
    </reaction>
</comment>
<dbReference type="Pfam" id="PF13241">
    <property type="entry name" value="NAD_binding_7"/>
    <property type="match status" value="1"/>
</dbReference>
<evidence type="ECO:0000256" key="1">
    <source>
        <dbReference type="ARBA" id="ARBA00005010"/>
    </source>
</evidence>
<dbReference type="GO" id="GO:0004325">
    <property type="term" value="F:ferrochelatase activity"/>
    <property type="evidence" value="ECO:0007669"/>
    <property type="project" value="InterPro"/>
</dbReference>
<comment type="caution">
    <text evidence="8">The sequence shown here is derived from an EMBL/GenBank/DDBJ whole genome shotgun (WGS) entry which is preliminary data.</text>
</comment>
<keyword evidence="3" id="KW-0560">Oxidoreductase</keyword>
<dbReference type="InterPro" id="IPR006367">
    <property type="entry name" value="Sirohaem_synthase_N"/>
</dbReference>
<dbReference type="InterPro" id="IPR028281">
    <property type="entry name" value="Sirohaem_synthase_central"/>
</dbReference>
<dbReference type="STRING" id="897.B2D07_02815"/>
<dbReference type="PANTHER" id="PTHR35330">
    <property type="entry name" value="SIROHEME BIOSYNTHESIS PROTEIN MET8"/>
    <property type="match status" value="1"/>
</dbReference>
<dbReference type="GO" id="GO:0043115">
    <property type="term" value="F:precorrin-2 dehydrogenase activity"/>
    <property type="evidence" value="ECO:0007669"/>
    <property type="project" value="UniProtKB-EC"/>
</dbReference>
<dbReference type="InterPro" id="IPR042518">
    <property type="entry name" value="SirC_C"/>
</dbReference>
<accession>S7TY36</accession>
<keyword evidence="5" id="KW-0627">Porphyrin biosynthesis</keyword>
<dbReference type="Pfam" id="PF14824">
    <property type="entry name" value="Sirohm_synth_M"/>
    <property type="match status" value="1"/>
</dbReference>
<evidence type="ECO:0000256" key="6">
    <source>
        <dbReference type="ARBA" id="ARBA00047561"/>
    </source>
</evidence>
<dbReference type="SUPFAM" id="SSF75615">
    <property type="entry name" value="Siroheme synthase middle domains-like"/>
    <property type="match status" value="1"/>
</dbReference>
<dbReference type="AlphaFoldDB" id="S7TY36"/>
<evidence type="ECO:0000313" key="8">
    <source>
        <dbReference type="EMBL" id="EPR41992.1"/>
    </source>
</evidence>
<feature type="domain" description="Siroheme synthase central" evidence="7">
    <location>
        <begin position="141"/>
        <end position="168"/>
    </location>
</feature>
<evidence type="ECO:0000256" key="3">
    <source>
        <dbReference type="ARBA" id="ARBA00023002"/>
    </source>
</evidence>
<gene>
    <name evidence="8" type="ORF">dsmv_1719</name>
</gene>
<reference evidence="8 9" key="1">
    <citation type="journal article" date="2013" name="Genome Announc.">
        <title>Draft genome sequences for three mercury-methylating, sulfate-reducing bacteria.</title>
        <authorList>
            <person name="Brown S.D."/>
            <person name="Hurt R.A.Jr."/>
            <person name="Gilmour C.C."/>
            <person name="Elias D.A."/>
        </authorList>
    </citation>
    <scope>NUCLEOTIDE SEQUENCE [LARGE SCALE GENOMIC DNA]</scope>
    <source>
        <strain evidence="8 9">DSM 2059</strain>
    </source>
</reference>
<dbReference type="InterPro" id="IPR028161">
    <property type="entry name" value="Met8-like"/>
</dbReference>
<evidence type="ECO:0000256" key="5">
    <source>
        <dbReference type="ARBA" id="ARBA00023244"/>
    </source>
</evidence>
<name>S7TY36_DESML</name>
<sequence length="242" mass="25885">MRSYPVNLHVQDRLCVVVGGGEVGTRKALRLMRCGARVTVISPVTTPALKSVIDSGDVRWLPRAFQSGDLIVQPDTASKPSPEGADGGLPVPGVVFMVIAATDQAPVNAAVLAAARRIGILCSVADQPETGDFTLPAMVSRGDLIVTVSTSGKSPALARRLRKDLEAQLGEEYDIALKLLGALRERLLGEGHDPEAHKVRFRRVIDGGLIPLIREGRFGDIDRLLTEALGEGYTFESLMKAI</sequence>
<evidence type="ECO:0000256" key="2">
    <source>
        <dbReference type="ARBA" id="ARBA00012400"/>
    </source>
</evidence>
<evidence type="ECO:0000259" key="7">
    <source>
        <dbReference type="Pfam" id="PF14824"/>
    </source>
</evidence>
<dbReference type="Proteomes" id="UP000014977">
    <property type="component" value="Unassembled WGS sequence"/>
</dbReference>
<dbReference type="eggNOG" id="COG1648">
    <property type="taxonomic scope" value="Bacteria"/>
</dbReference>
<keyword evidence="9" id="KW-1185">Reference proteome</keyword>
<dbReference type="EMBL" id="ATHJ01000070">
    <property type="protein sequence ID" value="EPR41992.1"/>
    <property type="molecule type" value="Genomic_DNA"/>
</dbReference>